<dbReference type="RefSeq" id="WP_119910678.1">
    <property type="nucleotide sequence ID" value="NZ_QZCH01000012.1"/>
</dbReference>
<accession>A0A418YEF4</accession>
<feature type="chain" id="PRO_5019023932" description="DUF4136 domain-containing protein" evidence="1">
    <location>
        <begin position="25"/>
        <end position="202"/>
    </location>
</feature>
<dbReference type="Proteomes" id="UP000283255">
    <property type="component" value="Unassembled WGS sequence"/>
</dbReference>
<reference evidence="2 3" key="1">
    <citation type="submission" date="2018-09" db="EMBL/GenBank/DDBJ databases">
        <authorList>
            <person name="Wang F."/>
        </authorList>
    </citation>
    <scope>NUCLEOTIDE SEQUENCE [LARGE SCALE GENOMIC DNA]</scope>
    <source>
        <strain evidence="2 3">PLHSC7-2</strain>
    </source>
</reference>
<organism evidence="2 3">
    <name type="scientific">Motilimonas pumila</name>
    <dbReference type="NCBI Taxonomy" id="2303987"/>
    <lineage>
        <taxon>Bacteria</taxon>
        <taxon>Pseudomonadati</taxon>
        <taxon>Pseudomonadota</taxon>
        <taxon>Gammaproteobacteria</taxon>
        <taxon>Alteromonadales</taxon>
        <taxon>Alteromonadales genera incertae sedis</taxon>
        <taxon>Motilimonas</taxon>
    </lineage>
</organism>
<gene>
    <name evidence="2" type="ORF">D1Z90_10315</name>
</gene>
<dbReference type="OrthoDB" id="5432319at2"/>
<protein>
    <recommendedName>
        <fullName evidence="4">DUF4136 domain-containing protein</fullName>
    </recommendedName>
</protein>
<evidence type="ECO:0000256" key="1">
    <source>
        <dbReference type="SAM" id="SignalP"/>
    </source>
</evidence>
<comment type="caution">
    <text evidence="2">The sequence shown here is derived from an EMBL/GenBank/DDBJ whole genome shotgun (WGS) entry which is preliminary data.</text>
</comment>
<sequence>MKSIFASTSAVICALLLTACSSNPIDVAWQEPQQSLPVEFDKTLVVTVLDTPANRRVAEDALISLMPSINGEAGYRYLSNTDAESLEQKHAMVQKQGFSHALLVRHISSKTELYERPSMSMGVSRGFYRHYRSSLSFHTTSLESREKVTFEVSLYSLNDNQLIWTGNGEFTNPGNIHSVAESLSHGINEQWQQSGILPVSEK</sequence>
<name>A0A418YEF4_9GAMM</name>
<keyword evidence="3" id="KW-1185">Reference proteome</keyword>
<dbReference type="PROSITE" id="PS51257">
    <property type="entry name" value="PROKAR_LIPOPROTEIN"/>
    <property type="match status" value="1"/>
</dbReference>
<evidence type="ECO:0000313" key="3">
    <source>
        <dbReference type="Proteomes" id="UP000283255"/>
    </source>
</evidence>
<proteinExistence type="predicted"/>
<dbReference type="AlphaFoldDB" id="A0A418YEF4"/>
<feature type="signal peptide" evidence="1">
    <location>
        <begin position="1"/>
        <end position="24"/>
    </location>
</feature>
<reference evidence="2 3" key="2">
    <citation type="submission" date="2019-01" db="EMBL/GenBank/DDBJ databases">
        <title>Motilimonas pumilus sp. nov., isolated from the gut of sea cucumber (Apostichopus japonicus).</title>
        <authorList>
            <person name="Wang F.-Q."/>
            <person name="Ren L.-H."/>
            <person name="Lin Y.-W."/>
            <person name="Sun G.-H."/>
            <person name="Du Z.-J."/>
            <person name="Zhao J.-X."/>
            <person name="Liu X.-J."/>
            <person name="Liu L.-J."/>
        </authorList>
    </citation>
    <scope>NUCLEOTIDE SEQUENCE [LARGE SCALE GENOMIC DNA]</scope>
    <source>
        <strain evidence="2 3">PLHSC7-2</strain>
    </source>
</reference>
<keyword evidence="1" id="KW-0732">Signal</keyword>
<evidence type="ECO:0008006" key="4">
    <source>
        <dbReference type="Google" id="ProtNLM"/>
    </source>
</evidence>
<evidence type="ECO:0000313" key="2">
    <source>
        <dbReference type="EMBL" id="RJG47525.1"/>
    </source>
</evidence>
<dbReference type="EMBL" id="QZCH01000012">
    <property type="protein sequence ID" value="RJG47525.1"/>
    <property type="molecule type" value="Genomic_DNA"/>
</dbReference>